<evidence type="ECO:0000259" key="7">
    <source>
        <dbReference type="Pfam" id="PF07808"/>
    </source>
</evidence>
<evidence type="ECO:0000256" key="5">
    <source>
        <dbReference type="SAM" id="MobiDB-lite"/>
    </source>
</evidence>
<dbReference type="InterPro" id="IPR012916">
    <property type="entry name" value="RED_N"/>
</dbReference>
<dbReference type="InterPro" id="IPR012492">
    <property type="entry name" value="RED_C"/>
</dbReference>
<comment type="subcellular location">
    <subcellularLocation>
        <location evidence="1">Nucleus</location>
    </subcellularLocation>
</comment>
<dbReference type="InterPro" id="IPR039896">
    <property type="entry name" value="Red-like"/>
</dbReference>
<comment type="caution">
    <text evidence="8">The sequence shown here is derived from an EMBL/GenBank/DDBJ whole genome shotgun (WGS) entry which is preliminary data.</text>
</comment>
<dbReference type="Pfam" id="PF07808">
    <property type="entry name" value="RED_N"/>
    <property type="match status" value="1"/>
</dbReference>
<comment type="similarity">
    <text evidence="2">Belongs to the RED family.</text>
</comment>
<proteinExistence type="inferred from homology"/>
<evidence type="ECO:0000313" key="9">
    <source>
        <dbReference type="Proteomes" id="UP001488838"/>
    </source>
</evidence>
<dbReference type="Proteomes" id="UP001488838">
    <property type="component" value="Unassembled WGS sequence"/>
</dbReference>
<protein>
    <submittedName>
        <fullName evidence="8">Uncharacterized protein</fullName>
    </submittedName>
</protein>
<evidence type="ECO:0000256" key="3">
    <source>
        <dbReference type="ARBA" id="ARBA00022737"/>
    </source>
</evidence>
<feature type="domain" description="Protein RED C-terminal" evidence="6">
    <location>
        <begin position="534"/>
        <end position="606"/>
    </location>
</feature>
<keyword evidence="9" id="KW-1185">Reference proteome</keyword>
<evidence type="ECO:0000256" key="2">
    <source>
        <dbReference type="ARBA" id="ARBA00006660"/>
    </source>
</evidence>
<dbReference type="EMBL" id="JBBHLL010000469">
    <property type="protein sequence ID" value="KAK7802278.1"/>
    <property type="molecule type" value="Genomic_DNA"/>
</dbReference>
<reference evidence="8 9" key="1">
    <citation type="journal article" date="2023" name="bioRxiv">
        <title>Conserved and derived expression patterns and positive selection on dental genes reveal complex evolutionary context of ever-growing rodent molars.</title>
        <authorList>
            <person name="Calamari Z.T."/>
            <person name="Song A."/>
            <person name="Cohen E."/>
            <person name="Akter M."/>
            <person name="Roy R.D."/>
            <person name="Hallikas O."/>
            <person name="Christensen M.M."/>
            <person name="Li P."/>
            <person name="Marangoni P."/>
            <person name="Jernvall J."/>
            <person name="Klein O.D."/>
        </authorList>
    </citation>
    <scope>NUCLEOTIDE SEQUENCE [LARGE SCALE GENOMIC DNA]</scope>
    <source>
        <strain evidence="8">V071</strain>
    </source>
</reference>
<evidence type="ECO:0000313" key="8">
    <source>
        <dbReference type="EMBL" id="KAK7802278.1"/>
    </source>
</evidence>
<keyword evidence="4" id="KW-0539">Nucleus</keyword>
<evidence type="ECO:0000259" key="6">
    <source>
        <dbReference type="Pfam" id="PF07807"/>
    </source>
</evidence>
<dbReference type="Pfam" id="PF07807">
    <property type="entry name" value="RED_C"/>
    <property type="match status" value="1"/>
</dbReference>
<name>A0AAW0HHR7_MYOGA</name>
<evidence type="ECO:0000256" key="1">
    <source>
        <dbReference type="ARBA" id="ARBA00004123"/>
    </source>
</evidence>
<sequence>MSRSRGSQLTPCICVVMSSSPPPPPPPQESLPGLRALAGDVLRLKRKKRDKHVMPYMPATWTLEITMPPCRLVLYATPRRSSITIGKFTPPARRVPRPTHKGPCTYVSLYTSFADTNRHRSSLLPKSPATLLAQEHTAKEGLFHTHYPVKSNKGLKSAGMPSVVMEMQVAVSRETRECAKSGHLRDQAHRLSLGTIPTPKAEVPGFFLNLRKLPQKKQPQSGDPKSQRAPMVTASSPAQDITAARSESPSGDLQRCSPAQGQRAQPFPVAFFHIRAQHASFLEDTVTSMTCQGGTLKWKTQPSKSELYQQKLGKGKEILRNRKYYDPVKEPREGLSKNDQEADLAHMEIQKDEISENKNKFETCLDCNIYQVLSENKTCNLSVLFLPGCMVRVINFNDDANTDIPINIIHSKNECLSMKVHTTLTQDDIVISKLIQILAYPRQEPERYQGAGHPRKTYQCWAQEWEQDLQTMEGKGQSCSEKSKVDGKPRVADLVLSADWKGKELPKKPEDTTSPGCCAATGANETVDSKEERNGPGQKKDSLFHWDLDKQKENSRYVENKVLSMSTSQCGVQTPEGWKTRYSKESSDSNKLSSPWKIHAVTGEKKRLAKLYLESSWKCCSSSPSVNSKKKIIL</sequence>
<feature type="domain" description="RED-like N-terminal" evidence="7">
    <location>
        <begin position="340"/>
        <end position="446"/>
    </location>
</feature>
<organism evidence="8 9">
    <name type="scientific">Myodes glareolus</name>
    <name type="common">Bank vole</name>
    <name type="synonym">Clethrionomys glareolus</name>
    <dbReference type="NCBI Taxonomy" id="447135"/>
    <lineage>
        <taxon>Eukaryota</taxon>
        <taxon>Metazoa</taxon>
        <taxon>Chordata</taxon>
        <taxon>Craniata</taxon>
        <taxon>Vertebrata</taxon>
        <taxon>Euteleostomi</taxon>
        <taxon>Mammalia</taxon>
        <taxon>Eutheria</taxon>
        <taxon>Euarchontoglires</taxon>
        <taxon>Glires</taxon>
        <taxon>Rodentia</taxon>
        <taxon>Myomorpha</taxon>
        <taxon>Muroidea</taxon>
        <taxon>Cricetidae</taxon>
        <taxon>Arvicolinae</taxon>
        <taxon>Myodes</taxon>
    </lineage>
</organism>
<feature type="compositionally biased region" description="Basic and acidic residues" evidence="5">
    <location>
        <begin position="527"/>
        <end position="542"/>
    </location>
</feature>
<accession>A0AAW0HHR7</accession>
<feature type="region of interest" description="Disordered" evidence="5">
    <location>
        <begin position="215"/>
        <end position="261"/>
    </location>
</feature>
<feature type="compositionally biased region" description="Polar residues" evidence="5">
    <location>
        <begin position="233"/>
        <end position="261"/>
    </location>
</feature>
<dbReference type="AlphaFoldDB" id="A0AAW0HHR7"/>
<evidence type="ECO:0000256" key="4">
    <source>
        <dbReference type="ARBA" id="ARBA00023242"/>
    </source>
</evidence>
<feature type="region of interest" description="Disordered" evidence="5">
    <location>
        <begin position="504"/>
        <end position="542"/>
    </location>
</feature>
<gene>
    <name evidence="8" type="ORF">U0070_022780</name>
</gene>
<keyword evidence="3" id="KW-0677">Repeat</keyword>
<dbReference type="PANTHER" id="PTHR12765">
    <property type="entry name" value="RED PROTEIN IK FACTOR CYTOKINE IK"/>
    <property type="match status" value="1"/>
</dbReference>
<dbReference type="GO" id="GO:0005634">
    <property type="term" value="C:nucleus"/>
    <property type="evidence" value="ECO:0007669"/>
    <property type="project" value="UniProtKB-SubCell"/>
</dbReference>